<comment type="subcellular location">
    <subcellularLocation>
        <location evidence="1">Membrane</location>
        <topology evidence="1">Multi-pass membrane protein</topology>
    </subcellularLocation>
</comment>
<name>A0A167P1E8_CALVF</name>
<evidence type="ECO:0000313" key="8">
    <source>
        <dbReference type="EMBL" id="KZO98317.1"/>
    </source>
</evidence>
<dbReference type="PANTHER" id="PTHR46154">
    <property type="match status" value="1"/>
</dbReference>
<feature type="transmembrane region" description="Helical" evidence="7">
    <location>
        <begin position="12"/>
        <end position="34"/>
    </location>
</feature>
<dbReference type="STRING" id="1330018.A0A167P1E8"/>
<evidence type="ECO:0000313" key="9">
    <source>
        <dbReference type="Proteomes" id="UP000076738"/>
    </source>
</evidence>
<feature type="non-terminal residue" evidence="8">
    <location>
        <position position="207"/>
    </location>
</feature>
<evidence type="ECO:0000256" key="3">
    <source>
        <dbReference type="ARBA" id="ARBA00022692"/>
    </source>
</evidence>
<dbReference type="PROSITE" id="PS50283">
    <property type="entry name" value="NA_SOLUT_SYMP_3"/>
    <property type="match status" value="1"/>
</dbReference>
<evidence type="ECO:0008006" key="10">
    <source>
        <dbReference type="Google" id="ProtNLM"/>
    </source>
</evidence>
<organism evidence="8 9">
    <name type="scientific">Calocera viscosa (strain TUFC12733)</name>
    <dbReference type="NCBI Taxonomy" id="1330018"/>
    <lineage>
        <taxon>Eukaryota</taxon>
        <taxon>Fungi</taxon>
        <taxon>Dikarya</taxon>
        <taxon>Basidiomycota</taxon>
        <taxon>Agaricomycotina</taxon>
        <taxon>Dacrymycetes</taxon>
        <taxon>Dacrymycetales</taxon>
        <taxon>Dacrymycetaceae</taxon>
        <taxon>Calocera</taxon>
    </lineage>
</organism>
<feature type="transmembrane region" description="Helical" evidence="7">
    <location>
        <begin position="132"/>
        <end position="154"/>
    </location>
</feature>
<sequence length="207" mass="21716">MSTAATVLPQGAGYGVVIGIGLFFSALMIGITALQGRYTAFKPTNAEEFSSASRSVKPGLIAAGIVSAWTWAATLLQSSAVAYEYGISGPWWYGSGGTIQVLLFAMLAAKLKMNAPNAHTWLEIVGVRWGTAAHLILMFFGLATNIMVTSMLVLGGSATVTSLTGMNTIAACFLIPVGVAIYVVVGGMRSTLICDYTHTSMLFAIIF</sequence>
<dbReference type="GO" id="GO:0015204">
    <property type="term" value="F:urea transmembrane transporter activity"/>
    <property type="evidence" value="ECO:0007669"/>
    <property type="project" value="InterPro"/>
</dbReference>
<dbReference type="EMBL" id="KV417276">
    <property type="protein sequence ID" value="KZO98317.1"/>
    <property type="molecule type" value="Genomic_DNA"/>
</dbReference>
<dbReference type="Proteomes" id="UP000076738">
    <property type="component" value="Unassembled WGS sequence"/>
</dbReference>
<reference evidence="8 9" key="1">
    <citation type="journal article" date="2016" name="Mol. Biol. Evol.">
        <title>Comparative Genomics of Early-Diverging Mushroom-Forming Fungi Provides Insights into the Origins of Lignocellulose Decay Capabilities.</title>
        <authorList>
            <person name="Nagy L.G."/>
            <person name="Riley R."/>
            <person name="Tritt A."/>
            <person name="Adam C."/>
            <person name="Daum C."/>
            <person name="Floudas D."/>
            <person name="Sun H."/>
            <person name="Yadav J.S."/>
            <person name="Pangilinan J."/>
            <person name="Larsson K.H."/>
            <person name="Matsuura K."/>
            <person name="Barry K."/>
            <person name="Labutti K."/>
            <person name="Kuo R."/>
            <person name="Ohm R.A."/>
            <person name="Bhattacharya S.S."/>
            <person name="Shirouzu T."/>
            <person name="Yoshinaga Y."/>
            <person name="Martin F.M."/>
            <person name="Grigoriev I.V."/>
            <person name="Hibbett D.S."/>
        </authorList>
    </citation>
    <scope>NUCLEOTIDE SEQUENCE [LARGE SCALE GENOMIC DNA]</scope>
    <source>
        <strain evidence="8 9">TUFC12733</strain>
    </source>
</reference>
<protein>
    <recommendedName>
        <fullName evidence="10">Urea transporter</fullName>
    </recommendedName>
</protein>
<gene>
    <name evidence="8" type="ORF">CALVIDRAFT_596858</name>
</gene>
<keyword evidence="9" id="KW-1185">Reference proteome</keyword>
<keyword evidence="5 7" id="KW-0472">Membrane</keyword>
<feature type="transmembrane region" description="Helical" evidence="7">
    <location>
        <begin position="166"/>
        <end position="185"/>
    </location>
</feature>
<dbReference type="Pfam" id="PF00474">
    <property type="entry name" value="SSF"/>
    <property type="match status" value="1"/>
</dbReference>
<keyword evidence="3 7" id="KW-0812">Transmembrane</keyword>
<dbReference type="Gene3D" id="1.20.1730.10">
    <property type="entry name" value="Sodium/glucose cotransporter"/>
    <property type="match status" value="1"/>
</dbReference>
<dbReference type="InterPro" id="IPR038377">
    <property type="entry name" value="Na/Glc_symporter_sf"/>
</dbReference>
<dbReference type="InterPro" id="IPR031155">
    <property type="entry name" value="DUR"/>
</dbReference>
<evidence type="ECO:0000256" key="4">
    <source>
        <dbReference type="ARBA" id="ARBA00022989"/>
    </source>
</evidence>
<evidence type="ECO:0000256" key="6">
    <source>
        <dbReference type="RuleBase" id="RU362091"/>
    </source>
</evidence>
<comment type="similarity">
    <text evidence="2 6">Belongs to the sodium:solute symporter (SSF) (TC 2.A.21) family.</text>
</comment>
<evidence type="ECO:0000256" key="7">
    <source>
        <dbReference type="SAM" id="Phobius"/>
    </source>
</evidence>
<dbReference type="GO" id="GO:0005886">
    <property type="term" value="C:plasma membrane"/>
    <property type="evidence" value="ECO:0007669"/>
    <property type="project" value="TreeGrafter"/>
</dbReference>
<dbReference type="AlphaFoldDB" id="A0A167P1E8"/>
<evidence type="ECO:0000256" key="2">
    <source>
        <dbReference type="ARBA" id="ARBA00006434"/>
    </source>
</evidence>
<evidence type="ECO:0000256" key="5">
    <source>
        <dbReference type="ARBA" id="ARBA00023136"/>
    </source>
</evidence>
<evidence type="ECO:0000256" key="1">
    <source>
        <dbReference type="ARBA" id="ARBA00004141"/>
    </source>
</evidence>
<feature type="transmembrane region" description="Helical" evidence="7">
    <location>
        <begin position="92"/>
        <end position="111"/>
    </location>
</feature>
<keyword evidence="4 7" id="KW-1133">Transmembrane helix</keyword>
<dbReference type="OrthoDB" id="6132759at2759"/>
<dbReference type="PANTHER" id="PTHR46154:SF2">
    <property type="entry name" value="SOLUTE SYMPORTER FAMILY TRANSPORTER (AFU_ORTHOLOGUE AFUA_6G03200)"/>
    <property type="match status" value="1"/>
</dbReference>
<dbReference type="InterPro" id="IPR001734">
    <property type="entry name" value="Na/solute_symporter"/>
</dbReference>
<proteinExistence type="inferred from homology"/>
<accession>A0A167P1E8</accession>